<reference evidence="1 2" key="1">
    <citation type="journal article" date="2018" name="Nat. Biotechnol.">
        <title>A standardized bacterial taxonomy based on genome phylogeny substantially revises the tree of life.</title>
        <authorList>
            <person name="Parks D.H."/>
            <person name="Chuvochina M."/>
            <person name="Waite D.W."/>
            <person name="Rinke C."/>
            <person name="Skarshewski A."/>
            <person name="Chaumeil P.A."/>
            <person name="Hugenholtz P."/>
        </authorList>
    </citation>
    <scope>NUCLEOTIDE SEQUENCE [LARGE SCALE GENOMIC DNA]</scope>
    <source>
        <strain evidence="1">UBA9669</strain>
    </source>
</reference>
<sequence>MELIEIEPHFWELYRQEEQLFLSIAIDLSSVVSCWDIILNNEDTLNYQMQGRDAIQALAEQFVAQIYHGDSTRLEQCSVSPQQQQMMHETFKVWQQQKAQR</sequence>
<accession>A0A3D2SIR0</accession>
<protein>
    <submittedName>
        <fullName evidence="1">Uncharacterized protein</fullName>
    </submittedName>
</protein>
<dbReference type="Proteomes" id="UP000263596">
    <property type="component" value="Unassembled WGS sequence"/>
</dbReference>
<evidence type="ECO:0000313" key="2">
    <source>
        <dbReference type="Proteomes" id="UP000263596"/>
    </source>
</evidence>
<name>A0A3D2SIR0_9GAMM</name>
<dbReference type="AlphaFoldDB" id="A0A3D2SIR0"/>
<organism evidence="1 2">
    <name type="scientific">Acinetobacter ursingii</name>
    <dbReference type="NCBI Taxonomy" id="108980"/>
    <lineage>
        <taxon>Bacteria</taxon>
        <taxon>Pseudomonadati</taxon>
        <taxon>Pseudomonadota</taxon>
        <taxon>Gammaproteobacteria</taxon>
        <taxon>Moraxellales</taxon>
        <taxon>Moraxellaceae</taxon>
        <taxon>Acinetobacter</taxon>
    </lineage>
</organism>
<evidence type="ECO:0000313" key="1">
    <source>
        <dbReference type="EMBL" id="HCK29347.1"/>
    </source>
</evidence>
<dbReference type="EMBL" id="DPVE01000069">
    <property type="protein sequence ID" value="HCK29347.1"/>
    <property type="molecule type" value="Genomic_DNA"/>
</dbReference>
<proteinExistence type="predicted"/>
<comment type="caution">
    <text evidence="1">The sequence shown here is derived from an EMBL/GenBank/DDBJ whole genome shotgun (WGS) entry which is preliminary data.</text>
</comment>
<gene>
    <name evidence="1" type="ORF">DHW29_03565</name>
</gene>
<dbReference type="RefSeq" id="WP_049173862.1">
    <property type="nucleotide sequence ID" value="NZ_BKFK01000005.1"/>
</dbReference>